<evidence type="ECO:0000256" key="4">
    <source>
        <dbReference type="ARBA" id="ARBA00022741"/>
    </source>
</evidence>
<feature type="binding site" evidence="10">
    <location>
        <begin position="141"/>
        <end position="144"/>
    </location>
    <ligand>
        <name>substrate</name>
    </ligand>
</feature>
<dbReference type="NCBIfam" id="TIGR00042">
    <property type="entry name" value="RdgB/HAM1 family non-canonical purine NTP pyrophosphatase"/>
    <property type="match status" value="1"/>
</dbReference>
<comment type="caution">
    <text evidence="12">The sequence shown here is derived from an EMBL/GenBank/DDBJ whole genome shotgun (WGS) entry which is preliminary data.</text>
</comment>
<dbReference type="GO" id="GO:0046872">
    <property type="term" value="F:metal ion binding"/>
    <property type="evidence" value="ECO:0007669"/>
    <property type="project" value="UniProtKB-KW"/>
</dbReference>
<reference evidence="12 13" key="1">
    <citation type="submission" date="2019-10" db="EMBL/GenBank/DDBJ databases">
        <title>Sequencing and Assembly of Multiple Reported Metal-Biooxidizing Members of the Extremely Thermoacidophilic Archaeal Family Sulfolobaceae.</title>
        <authorList>
            <person name="Counts J.A."/>
            <person name="Kelly R.M."/>
        </authorList>
    </citation>
    <scope>NUCLEOTIDE SEQUENCE [LARGE SCALE GENOMIC DNA]</scope>
    <source>
        <strain evidence="12 13">DSM 6482</strain>
    </source>
</reference>
<evidence type="ECO:0000256" key="7">
    <source>
        <dbReference type="ARBA" id="ARBA00023080"/>
    </source>
</evidence>
<dbReference type="GO" id="GO:0009117">
    <property type="term" value="P:nucleotide metabolic process"/>
    <property type="evidence" value="ECO:0007669"/>
    <property type="project" value="UniProtKB-KW"/>
</dbReference>
<dbReference type="PANTHER" id="PTHR11067:SF9">
    <property type="entry name" value="INOSINE TRIPHOSPHATE PYROPHOSPHATASE"/>
    <property type="match status" value="1"/>
</dbReference>
<dbReference type="InterPro" id="IPR029001">
    <property type="entry name" value="ITPase-like_fam"/>
</dbReference>
<evidence type="ECO:0000256" key="10">
    <source>
        <dbReference type="HAMAP-Rule" id="MF_01405"/>
    </source>
</evidence>
<dbReference type="GO" id="GO:0036222">
    <property type="term" value="F:XTP diphosphatase activity"/>
    <property type="evidence" value="ECO:0007669"/>
    <property type="project" value="UniProtKB-UniRule"/>
</dbReference>
<dbReference type="Pfam" id="PF01725">
    <property type="entry name" value="Ham1p_like"/>
    <property type="match status" value="1"/>
</dbReference>
<evidence type="ECO:0000256" key="6">
    <source>
        <dbReference type="ARBA" id="ARBA00022842"/>
    </source>
</evidence>
<dbReference type="PANTHER" id="PTHR11067">
    <property type="entry name" value="INOSINE TRIPHOSPHATE PYROPHOSPHATASE/HAM1 PROTEIN"/>
    <property type="match status" value="1"/>
</dbReference>
<comment type="catalytic activity">
    <reaction evidence="10">
        <text>ITP + H2O = IMP + diphosphate + H(+)</text>
        <dbReference type="Rhea" id="RHEA:29399"/>
        <dbReference type="ChEBI" id="CHEBI:15377"/>
        <dbReference type="ChEBI" id="CHEBI:15378"/>
        <dbReference type="ChEBI" id="CHEBI:33019"/>
        <dbReference type="ChEBI" id="CHEBI:58053"/>
        <dbReference type="ChEBI" id="CHEBI:61402"/>
        <dbReference type="EC" id="3.6.1.66"/>
    </reaction>
</comment>
<dbReference type="CDD" id="cd00515">
    <property type="entry name" value="HAM1"/>
    <property type="match status" value="1"/>
</dbReference>
<dbReference type="GO" id="GO:0009146">
    <property type="term" value="P:purine nucleoside triphosphate catabolic process"/>
    <property type="evidence" value="ECO:0007669"/>
    <property type="project" value="UniProtKB-UniRule"/>
</dbReference>
<evidence type="ECO:0000313" key="12">
    <source>
        <dbReference type="EMBL" id="MUN28314.1"/>
    </source>
</evidence>
<keyword evidence="7 10" id="KW-0546">Nucleotide metabolism</keyword>
<comment type="catalytic activity">
    <reaction evidence="8 10">
        <text>dITP + H2O = dIMP + diphosphate + H(+)</text>
        <dbReference type="Rhea" id="RHEA:28342"/>
        <dbReference type="ChEBI" id="CHEBI:15377"/>
        <dbReference type="ChEBI" id="CHEBI:15378"/>
        <dbReference type="ChEBI" id="CHEBI:33019"/>
        <dbReference type="ChEBI" id="CHEBI:61194"/>
        <dbReference type="ChEBI" id="CHEBI:61382"/>
        <dbReference type="EC" id="3.6.1.66"/>
    </reaction>
</comment>
<keyword evidence="4 10" id="KW-0547">Nucleotide-binding</keyword>
<dbReference type="AlphaFoldDB" id="A0A6A9QI02"/>
<name>A0A6A9QI02_SULME</name>
<evidence type="ECO:0000256" key="2">
    <source>
        <dbReference type="ARBA" id="ARBA00011738"/>
    </source>
</evidence>
<dbReference type="EMBL" id="WGGD01000005">
    <property type="protein sequence ID" value="MUN28314.1"/>
    <property type="molecule type" value="Genomic_DNA"/>
</dbReference>
<keyword evidence="3 10" id="KW-0479">Metal-binding</keyword>
<gene>
    <name evidence="12" type="ORF">GC250_02265</name>
</gene>
<dbReference type="GO" id="GO:0036220">
    <property type="term" value="F:ITP diphosphatase activity"/>
    <property type="evidence" value="ECO:0007669"/>
    <property type="project" value="UniProtKB-UniRule"/>
</dbReference>
<feature type="active site" description="Proton acceptor" evidence="10">
    <location>
        <position position="66"/>
    </location>
</feature>
<evidence type="ECO:0000256" key="5">
    <source>
        <dbReference type="ARBA" id="ARBA00022801"/>
    </source>
</evidence>
<evidence type="ECO:0000256" key="11">
    <source>
        <dbReference type="RuleBase" id="RU003781"/>
    </source>
</evidence>
<feature type="binding site" evidence="10">
    <location>
        <position position="37"/>
    </location>
    <ligand>
        <name>Mg(2+)</name>
        <dbReference type="ChEBI" id="CHEBI:18420"/>
    </ligand>
</feature>
<keyword evidence="13" id="KW-1185">Reference proteome</keyword>
<evidence type="ECO:0000256" key="8">
    <source>
        <dbReference type="ARBA" id="ARBA00051875"/>
    </source>
</evidence>
<dbReference type="NCBIfam" id="NF011396">
    <property type="entry name" value="PRK14821.1"/>
    <property type="match status" value="1"/>
</dbReference>
<sequence>MKTIKLITGNKGKYLEMKDIANKSGIELEWVNCPKVEVQGDNLEEISMHSAIDSFLSFRTPLIVDDSGLFINALNDFPGPYTKFVKKTIGIEGILKLINGIKERSARFMTVITFVDGKNIITFRGEVNGEISLSPRGEMGFGFDPIFIPNGSDKTFAEMSIEEKNLYSHRAKAFQKFLDFFLTYNV</sequence>
<proteinExistence type="inferred from homology"/>
<dbReference type="GO" id="GO:0035870">
    <property type="term" value="F:dITP diphosphatase activity"/>
    <property type="evidence" value="ECO:0007669"/>
    <property type="project" value="UniProtKB-UniRule"/>
</dbReference>
<comment type="function">
    <text evidence="10">Pyrophosphatase that catalyzes the hydrolysis of nucleoside triphosphates to their monophosphate derivatives, with a high preference for the non-canonical purine nucleotides XTP (xanthosine triphosphate), dITP (deoxyinosine triphosphate) and ITP. Seems to function as a house-cleaning enzyme that removes non-canonical purine nucleotides from the nucleotide pool, thus preventing their incorporation into DNA/RNA and avoiding chromosomal lesions.</text>
</comment>
<evidence type="ECO:0000313" key="13">
    <source>
        <dbReference type="Proteomes" id="UP000470772"/>
    </source>
</evidence>
<dbReference type="Gene3D" id="3.90.950.10">
    <property type="match status" value="1"/>
</dbReference>
<comment type="cofactor">
    <cofactor evidence="10">
        <name>Mg(2+)</name>
        <dbReference type="ChEBI" id="CHEBI:18420"/>
    </cofactor>
    <text evidence="10">Binds 1 Mg(2+) ion per subunit.</text>
</comment>
<dbReference type="SUPFAM" id="SSF52972">
    <property type="entry name" value="ITPase-like"/>
    <property type="match status" value="1"/>
</dbReference>
<dbReference type="EC" id="3.6.1.66" evidence="10"/>
<accession>A0A6A9QI02</accession>
<feature type="binding site" evidence="10">
    <location>
        <begin position="169"/>
        <end position="170"/>
    </location>
    <ligand>
        <name>substrate</name>
    </ligand>
</feature>
<feature type="binding site" evidence="10">
    <location>
        <begin position="8"/>
        <end position="13"/>
    </location>
    <ligand>
        <name>substrate</name>
    </ligand>
</feature>
<keyword evidence="5 10" id="KW-0378">Hydrolase</keyword>
<dbReference type="InterPro" id="IPR002637">
    <property type="entry name" value="RdgB/HAM1"/>
</dbReference>
<evidence type="ECO:0000256" key="3">
    <source>
        <dbReference type="ARBA" id="ARBA00022723"/>
    </source>
</evidence>
<evidence type="ECO:0000256" key="9">
    <source>
        <dbReference type="ARBA" id="ARBA00052017"/>
    </source>
</evidence>
<comment type="subunit">
    <text evidence="2 10">Homodimer.</text>
</comment>
<organism evidence="12 13">
    <name type="scientific">Sulfuracidifex metallicus DSM 6482 = JCM 9184</name>
    <dbReference type="NCBI Taxonomy" id="523847"/>
    <lineage>
        <taxon>Archaea</taxon>
        <taxon>Thermoproteota</taxon>
        <taxon>Thermoprotei</taxon>
        <taxon>Sulfolobales</taxon>
        <taxon>Sulfolobaceae</taxon>
        <taxon>Sulfuracidifex</taxon>
    </lineage>
</organism>
<dbReference type="HAMAP" id="MF_01405">
    <property type="entry name" value="Non_canon_purine_NTPase"/>
    <property type="match status" value="1"/>
</dbReference>
<dbReference type="GO" id="GO:0000166">
    <property type="term" value="F:nucleotide binding"/>
    <property type="evidence" value="ECO:0007669"/>
    <property type="project" value="UniProtKB-KW"/>
</dbReference>
<keyword evidence="6 10" id="KW-0460">Magnesium</keyword>
<feature type="binding site" evidence="10">
    <location>
        <position position="67"/>
    </location>
    <ligand>
        <name>substrate</name>
    </ligand>
</feature>
<dbReference type="FunFam" id="3.90.950.10:FF:000001">
    <property type="entry name" value="dITP/XTP pyrophosphatase"/>
    <property type="match status" value="1"/>
</dbReference>
<comment type="similarity">
    <text evidence="1 10 11">Belongs to the HAM1 NTPase family.</text>
</comment>
<dbReference type="InterPro" id="IPR020922">
    <property type="entry name" value="dITP/XTP_pyrophosphatase"/>
</dbReference>
<feature type="binding site" evidence="10">
    <location>
        <position position="164"/>
    </location>
    <ligand>
        <name>substrate</name>
    </ligand>
</feature>
<protein>
    <recommendedName>
        <fullName evidence="10">dITP/XTP pyrophosphatase</fullName>
        <ecNumber evidence="10">3.6.1.66</ecNumber>
    </recommendedName>
    <alternativeName>
        <fullName evidence="10">Non-canonical purine NTP pyrophosphatase</fullName>
    </alternativeName>
    <alternativeName>
        <fullName evidence="10">Non-standard purine NTP pyrophosphatase</fullName>
    </alternativeName>
    <alternativeName>
        <fullName evidence="10">Nucleoside-triphosphate diphosphatase</fullName>
    </alternativeName>
    <alternativeName>
        <fullName evidence="10">Nucleoside-triphosphate pyrophosphatase</fullName>
        <shortName evidence="10">NTPase</shortName>
    </alternativeName>
</protein>
<comment type="catalytic activity">
    <reaction evidence="9 10">
        <text>XTP + H2O = XMP + diphosphate + H(+)</text>
        <dbReference type="Rhea" id="RHEA:28610"/>
        <dbReference type="ChEBI" id="CHEBI:15377"/>
        <dbReference type="ChEBI" id="CHEBI:15378"/>
        <dbReference type="ChEBI" id="CHEBI:33019"/>
        <dbReference type="ChEBI" id="CHEBI:57464"/>
        <dbReference type="ChEBI" id="CHEBI:61314"/>
        <dbReference type="EC" id="3.6.1.66"/>
    </reaction>
</comment>
<dbReference type="GO" id="GO:0005737">
    <property type="term" value="C:cytoplasm"/>
    <property type="evidence" value="ECO:0007669"/>
    <property type="project" value="TreeGrafter"/>
</dbReference>
<evidence type="ECO:0000256" key="1">
    <source>
        <dbReference type="ARBA" id="ARBA00008023"/>
    </source>
</evidence>
<dbReference type="Proteomes" id="UP000470772">
    <property type="component" value="Unassembled WGS sequence"/>
</dbReference>
<feature type="binding site" evidence="10">
    <location>
        <position position="66"/>
    </location>
    <ligand>
        <name>Mg(2+)</name>
        <dbReference type="ChEBI" id="CHEBI:18420"/>
    </ligand>
</feature>
<dbReference type="GO" id="GO:0017111">
    <property type="term" value="F:ribonucleoside triphosphate phosphatase activity"/>
    <property type="evidence" value="ECO:0007669"/>
    <property type="project" value="InterPro"/>
</dbReference>
<dbReference type="RefSeq" id="WP_156016191.1">
    <property type="nucleotide sequence ID" value="NZ_WGGD01000005.1"/>
</dbReference>